<keyword evidence="3" id="KW-0479">Metal-binding</keyword>
<evidence type="ECO:0000256" key="5">
    <source>
        <dbReference type="ARBA" id="ARBA00023002"/>
    </source>
</evidence>
<evidence type="ECO:0000256" key="4">
    <source>
        <dbReference type="ARBA" id="ARBA00022964"/>
    </source>
</evidence>
<evidence type="ECO:0000256" key="1">
    <source>
        <dbReference type="ARBA" id="ARBA00001954"/>
    </source>
</evidence>
<keyword evidence="5" id="KW-0560">Oxidoreductase</keyword>
<reference evidence="9" key="1">
    <citation type="submission" date="2021-03" db="EMBL/GenBank/DDBJ databases">
        <authorList>
            <person name="Tagirdzhanova G."/>
        </authorList>
    </citation>
    <scope>NUCLEOTIDE SEQUENCE</scope>
</reference>
<dbReference type="GO" id="GO:0046872">
    <property type="term" value="F:metal ion binding"/>
    <property type="evidence" value="ECO:0007669"/>
    <property type="project" value="UniProtKB-KW"/>
</dbReference>
<gene>
    <name evidence="9" type="ORF">IMSHALPRED_006809</name>
</gene>
<dbReference type="InterPro" id="IPR003819">
    <property type="entry name" value="TauD/TfdA-like"/>
</dbReference>
<dbReference type="PANTHER" id="PTHR30468">
    <property type="entry name" value="ALPHA-KETOGLUTARATE-DEPENDENT SULFONATE DIOXYGENASE"/>
    <property type="match status" value="1"/>
</dbReference>
<dbReference type="InterPro" id="IPR051323">
    <property type="entry name" value="AtsK-like"/>
</dbReference>
<evidence type="ECO:0000313" key="10">
    <source>
        <dbReference type="Proteomes" id="UP000664534"/>
    </source>
</evidence>
<name>A0A8H3FJN8_9LECA</name>
<dbReference type="AlphaFoldDB" id="A0A8H3FJN8"/>
<keyword evidence="10" id="KW-1185">Reference proteome</keyword>
<comment type="cofactor">
    <cofactor evidence="1">
        <name>Fe(2+)</name>
        <dbReference type="ChEBI" id="CHEBI:29033"/>
    </cofactor>
</comment>
<dbReference type="Gene3D" id="3.60.130.10">
    <property type="entry name" value="Clavaminate synthase-like"/>
    <property type="match status" value="1"/>
</dbReference>
<dbReference type="GO" id="GO:0016706">
    <property type="term" value="F:2-oxoglutarate-dependent dioxygenase activity"/>
    <property type="evidence" value="ECO:0007669"/>
    <property type="project" value="TreeGrafter"/>
</dbReference>
<accession>A0A8H3FJN8</accession>
<dbReference type="PANTHER" id="PTHR30468:SF1">
    <property type="entry name" value="ALPHA-KETOGLUTARATE-DEPENDENT SULFONATE DIOXYGENASE"/>
    <property type="match status" value="1"/>
</dbReference>
<organism evidence="9 10">
    <name type="scientific">Imshaugia aleurites</name>
    <dbReference type="NCBI Taxonomy" id="172621"/>
    <lineage>
        <taxon>Eukaryota</taxon>
        <taxon>Fungi</taxon>
        <taxon>Dikarya</taxon>
        <taxon>Ascomycota</taxon>
        <taxon>Pezizomycotina</taxon>
        <taxon>Lecanoromycetes</taxon>
        <taxon>OSLEUM clade</taxon>
        <taxon>Lecanoromycetidae</taxon>
        <taxon>Lecanorales</taxon>
        <taxon>Lecanorineae</taxon>
        <taxon>Parmeliaceae</taxon>
        <taxon>Imshaugia</taxon>
    </lineage>
</organism>
<comment type="caution">
    <text evidence="9">The sequence shown here is derived from an EMBL/GenBank/DDBJ whole genome shotgun (WGS) entry which is preliminary data.</text>
</comment>
<comment type="similarity">
    <text evidence="2">Belongs to the TfdA dioxygenase family.</text>
</comment>
<protein>
    <recommendedName>
        <fullName evidence="8">TauD/TfdA-like domain-containing protein</fullName>
    </recommendedName>
</protein>
<evidence type="ECO:0000256" key="7">
    <source>
        <dbReference type="SAM" id="MobiDB-lite"/>
    </source>
</evidence>
<dbReference type="GO" id="GO:0005737">
    <property type="term" value="C:cytoplasm"/>
    <property type="evidence" value="ECO:0007669"/>
    <property type="project" value="TreeGrafter"/>
</dbReference>
<keyword evidence="6" id="KW-0408">Iron</keyword>
<dbReference type="FunFam" id="3.60.130.10:FF:000003">
    <property type="entry name" value="Alpha-ketoglutarate-dependent taurine dioxygenase"/>
    <property type="match status" value="1"/>
</dbReference>
<dbReference type="Pfam" id="PF02668">
    <property type="entry name" value="TauD"/>
    <property type="match status" value="1"/>
</dbReference>
<evidence type="ECO:0000256" key="3">
    <source>
        <dbReference type="ARBA" id="ARBA00022723"/>
    </source>
</evidence>
<keyword evidence="4" id="KW-0223">Dioxygenase</keyword>
<proteinExistence type="inferred from homology"/>
<evidence type="ECO:0000259" key="8">
    <source>
        <dbReference type="Pfam" id="PF02668"/>
    </source>
</evidence>
<dbReference type="Proteomes" id="UP000664534">
    <property type="component" value="Unassembled WGS sequence"/>
</dbReference>
<dbReference type="OrthoDB" id="10257314at2759"/>
<feature type="region of interest" description="Disordered" evidence="7">
    <location>
        <begin position="365"/>
        <end position="401"/>
    </location>
</feature>
<feature type="domain" description="TauD/TfdA-like" evidence="8">
    <location>
        <begin position="98"/>
        <end position="364"/>
    </location>
</feature>
<evidence type="ECO:0000313" key="9">
    <source>
        <dbReference type="EMBL" id="CAF9925876.1"/>
    </source>
</evidence>
<sequence>MAPGLVDPRPAAPASDFVRASVGPKEAFIGGPQVFNKVAEEQGTEKQPPATHPNYLPVWDDATKYAPLEPFTHYEHGKDADPKFPDLFRGATSVTELIPSTGSEVRGIQLSALTTEGKDQLALFTAQRKVLVFRDQDLADLPIQEALDFGSYFGRLHIHPTSGAPKGYPEVHLVHRGADDNKAMELLKTRTNSVTWHSDVTYENQPPGTSFLYVLDVPTAGGDTLFANQVEAYNRLSPEFQRRLHGLKALHSGHEQAQNSKSRGSIVRREPVTSIHPLIRTHPATGEKALYVNPQFTRHIIGYKQEESDFLLKFLYDHIALSQDLQVRVKWAPRTVVVWDNRVTAHSATLDWANGQRRHLARITPQAERPTETPFDADQEKGSESTENLANGKNGVATQGG</sequence>
<dbReference type="EMBL" id="CAJPDT010000041">
    <property type="protein sequence ID" value="CAF9925876.1"/>
    <property type="molecule type" value="Genomic_DNA"/>
</dbReference>
<dbReference type="InterPro" id="IPR042098">
    <property type="entry name" value="TauD-like_sf"/>
</dbReference>
<dbReference type="SUPFAM" id="SSF51197">
    <property type="entry name" value="Clavaminate synthase-like"/>
    <property type="match status" value="1"/>
</dbReference>
<evidence type="ECO:0000256" key="6">
    <source>
        <dbReference type="ARBA" id="ARBA00023004"/>
    </source>
</evidence>
<evidence type="ECO:0000256" key="2">
    <source>
        <dbReference type="ARBA" id="ARBA00005896"/>
    </source>
</evidence>